<name>A0A285EED4_9ACTN</name>
<evidence type="ECO:0000313" key="1">
    <source>
        <dbReference type="EMBL" id="SNX97337.1"/>
    </source>
</evidence>
<evidence type="ECO:0000313" key="2">
    <source>
        <dbReference type="Proteomes" id="UP000219514"/>
    </source>
</evidence>
<dbReference type="RefSeq" id="WP_097207295.1">
    <property type="nucleotide sequence ID" value="NZ_JACHXB010000002.1"/>
</dbReference>
<accession>A0A285EED4</accession>
<dbReference type="AlphaFoldDB" id="A0A285EED4"/>
<sequence length="81" mass="8990">MTASAPPLDDLALLDRHITEAFTDLRATRAVAARTGNRQNQDSTTRAEEHLNALLEYRHAAVRRQALDHLVGDPRPRPIGP</sequence>
<dbReference type="Proteomes" id="UP000219514">
    <property type="component" value="Unassembled WGS sequence"/>
</dbReference>
<keyword evidence="2" id="KW-1185">Reference proteome</keyword>
<reference evidence="1 2" key="1">
    <citation type="submission" date="2017-09" db="EMBL/GenBank/DDBJ databases">
        <authorList>
            <person name="Ehlers B."/>
            <person name="Leendertz F.H."/>
        </authorList>
    </citation>
    <scope>NUCLEOTIDE SEQUENCE [LARGE SCALE GENOMIC DNA]</scope>
    <source>
        <strain evidence="1 2">DSM 46844</strain>
    </source>
</reference>
<dbReference type="EMBL" id="OBDO01000006">
    <property type="protein sequence ID" value="SNX97337.1"/>
    <property type="molecule type" value="Genomic_DNA"/>
</dbReference>
<proteinExistence type="predicted"/>
<dbReference type="OrthoDB" id="5197653at2"/>
<gene>
    <name evidence="1" type="ORF">SAMN06893097_106287</name>
</gene>
<protein>
    <submittedName>
        <fullName evidence="1">Uncharacterized protein</fullName>
    </submittedName>
</protein>
<organism evidence="1 2">
    <name type="scientific">Geodermatophilus sabuli</name>
    <dbReference type="NCBI Taxonomy" id="1564158"/>
    <lineage>
        <taxon>Bacteria</taxon>
        <taxon>Bacillati</taxon>
        <taxon>Actinomycetota</taxon>
        <taxon>Actinomycetes</taxon>
        <taxon>Geodermatophilales</taxon>
        <taxon>Geodermatophilaceae</taxon>
        <taxon>Geodermatophilus</taxon>
    </lineage>
</organism>